<evidence type="ECO:0000256" key="6">
    <source>
        <dbReference type="SAM" id="MobiDB-lite"/>
    </source>
</evidence>
<proteinExistence type="predicted"/>
<dbReference type="SMR" id="A0A3B6NKW0"/>
<evidence type="ECO:0000256" key="5">
    <source>
        <dbReference type="ARBA" id="ARBA00023242"/>
    </source>
</evidence>
<dbReference type="GO" id="GO:0005634">
    <property type="term" value="C:nucleus"/>
    <property type="evidence" value="ECO:0007669"/>
    <property type="project" value="UniProtKB-SubCell"/>
</dbReference>
<dbReference type="Pfam" id="PF02365">
    <property type="entry name" value="NAM"/>
    <property type="match status" value="1"/>
</dbReference>
<dbReference type="PANTHER" id="PTHR31719:SF243">
    <property type="entry name" value="NAC DOMAIN-CONTAINING PROTEIN"/>
    <property type="match status" value="1"/>
</dbReference>
<evidence type="ECO:0000256" key="2">
    <source>
        <dbReference type="ARBA" id="ARBA00023015"/>
    </source>
</evidence>
<dbReference type="Gene3D" id="2.170.150.80">
    <property type="entry name" value="NAC domain"/>
    <property type="match status" value="1"/>
</dbReference>
<dbReference type="PANTHER" id="PTHR31719">
    <property type="entry name" value="NAC TRANSCRIPTION FACTOR 56"/>
    <property type="match status" value="1"/>
</dbReference>
<dbReference type="InterPro" id="IPR036093">
    <property type="entry name" value="NAC_dom_sf"/>
</dbReference>
<evidence type="ECO:0000313" key="9">
    <source>
        <dbReference type="Proteomes" id="UP000019116"/>
    </source>
</evidence>
<feature type="compositionally biased region" description="Low complexity" evidence="6">
    <location>
        <begin position="175"/>
        <end position="185"/>
    </location>
</feature>
<evidence type="ECO:0000256" key="1">
    <source>
        <dbReference type="ARBA" id="ARBA00004123"/>
    </source>
</evidence>
<dbReference type="GO" id="GO:0006355">
    <property type="term" value="P:regulation of DNA-templated transcription"/>
    <property type="evidence" value="ECO:0007669"/>
    <property type="project" value="InterPro"/>
</dbReference>
<dbReference type="OrthoDB" id="679930at2759"/>
<evidence type="ECO:0000256" key="4">
    <source>
        <dbReference type="ARBA" id="ARBA00023163"/>
    </source>
</evidence>
<feature type="region of interest" description="Disordered" evidence="6">
    <location>
        <begin position="154"/>
        <end position="202"/>
    </location>
</feature>
<evidence type="ECO:0000313" key="8">
    <source>
        <dbReference type="EnsemblPlants" id="TraesCS6A02G051700.1.cds1"/>
    </source>
</evidence>
<keyword evidence="4" id="KW-0804">Transcription</keyword>
<dbReference type="Proteomes" id="UP000019116">
    <property type="component" value="Chromosome 6A"/>
</dbReference>
<comment type="subcellular location">
    <subcellularLocation>
        <location evidence="1">Nucleus</location>
    </subcellularLocation>
</comment>
<dbReference type="EnsemblPlants" id="TraesCS6A02G051700.1">
    <property type="protein sequence ID" value="TraesCS6A02G051700.1.cds1"/>
    <property type="gene ID" value="TraesCS6A02G051700"/>
</dbReference>
<keyword evidence="5" id="KW-0539">Nucleus</keyword>
<dbReference type="InterPro" id="IPR003441">
    <property type="entry name" value="NAC-dom"/>
</dbReference>
<dbReference type="GO" id="GO:0003677">
    <property type="term" value="F:DNA binding"/>
    <property type="evidence" value="ECO:0007669"/>
    <property type="project" value="UniProtKB-KW"/>
</dbReference>
<dbReference type="AlphaFoldDB" id="A0A3B6NKW0"/>
<dbReference type="OMA" id="DERRYWY"/>
<dbReference type="SUPFAM" id="SSF101941">
    <property type="entry name" value="NAC domain"/>
    <property type="match status" value="1"/>
</dbReference>
<dbReference type="STRING" id="4565.A0A3B6NKW0"/>
<organism evidence="8">
    <name type="scientific">Triticum aestivum</name>
    <name type="common">Wheat</name>
    <dbReference type="NCBI Taxonomy" id="4565"/>
    <lineage>
        <taxon>Eukaryota</taxon>
        <taxon>Viridiplantae</taxon>
        <taxon>Streptophyta</taxon>
        <taxon>Embryophyta</taxon>
        <taxon>Tracheophyta</taxon>
        <taxon>Spermatophyta</taxon>
        <taxon>Magnoliopsida</taxon>
        <taxon>Liliopsida</taxon>
        <taxon>Poales</taxon>
        <taxon>Poaceae</taxon>
        <taxon>BOP clade</taxon>
        <taxon>Pooideae</taxon>
        <taxon>Triticodae</taxon>
        <taxon>Triticeae</taxon>
        <taxon>Triticinae</taxon>
        <taxon>Triticum</taxon>
    </lineage>
</organism>
<dbReference type="Gramene" id="TraesCS6A03G0115600.1">
    <property type="protein sequence ID" value="TraesCS6A03G0115600.1.CDS1"/>
    <property type="gene ID" value="TraesCS6A03G0115600"/>
</dbReference>
<keyword evidence="9" id="KW-1185">Reference proteome</keyword>
<protein>
    <recommendedName>
        <fullName evidence="7">NAC domain-containing protein</fullName>
    </recommendedName>
</protein>
<feature type="domain" description="NAC" evidence="7">
    <location>
        <begin position="7"/>
        <end position="169"/>
    </location>
</feature>
<evidence type="ECO:0000256" key="3">
    <source>
        <dbReference type="ARBA" id="ARBA00023125"/>
    </source>
</evidence>
<accession>A0A3B6NKW0</accession>
<evidence type="ECO:0000259" key="7">
    <source>
        <dbReference type="PROSITE" id="PS51005"/>
    </source>
</evidence>
<keyword evidence="2" id="KW-0805">Transcription regulation</keyword>
<dbReference type="PROSITE" id="PS51005">
    <property type="entry name" value="NAC"/>
    <property type="match status" value="1"/>
</dbReference>
<dbReference type="Gramene" id="TraesCS6A02G051700.1">
    <property type="protein sequence ID" value="TraesCS6A02G051700.1.cds1"/>
    <property type="gene ID" value="TraesCS6A02G051700"/>
</dbReference>
<name>A0A3B6NKW0_WHEAT</name>
<reference evidence="8" key="1">
    <citation type="submission" date="2018-08" db="EMBL/GenBank/DDBJ databases">
        <authorList>
            <person name="Rossello M."/>
        </authorList>
    </citation>
    <scope>NUCLEOTIDE SEQUENCE [LARGE SCALE GENOMIC DNA]</scope>
    <source>
        <strain evidence="8">cv. Chinese Spring</strain>
    </source>
</reference>
<sequence>MAPSSALPPGCRFDPHDADLISAYLRPMIAGERLPEPAASFLHSADVYAADPATLVAGHLPAVLVSPRTGDERRYWYFFGSAKARSGRDRRRSRVVGDGKGQWHSEKGRKVVSDEQGRNIGGYKQEFTYKPTNADGSGTEVWLMVEFGVDQDDDETGKSIPTLCKIYRSPRKPRSSTPISSTSSTRMRKRKAGDTPLPAPSPVRRRLLVSPAAPILPPPVQTQPDLSNDLDGVSWDELLQDLMSGLTPDHVLGDMLTPVPESNANCSFYMADHAGSAVSSSYCDTVLDEGGARMPFPHNSDQVLLGDLFMPVPESEINYSFSMSDHTGSTVSVSTYPYDNMVLHGASVTPFSEISDQADFFMPVFEPQQPVIESQGHSTMLNCSFLPCAPNAGISGSWTGGDTTDDEVASINWYGSAPSSPVTPTEWMMQSAFASTYQF</sequence>
<reference evidence="8" key="2">
    <citation type="submission" date="2018-10" db="UniProtKB">
        <authorList>
            <consortium name="EnsemblPlants"/>
        </authorList>
    </citation>
    <scope>IDENTIFICATION</scope>
</reference>
<keyword evidence="3" id="KW-0238">DNA-binding</keyword>